<keyword evidence="2" id="KW-0812">Transmembrane</keyword>
<dbReference type="FunCoup" id="Q54SI3">
    <property type="interactions" value="131"/>
</dbReference>
<dbReference type="AlphaFoldDB" id="Q54SI3"/>
<dbReference type="InParanoid" id="Q54SI3"/>
<dbReference type="Proteomes" id="UP000002195">
    <property type="component" value="Unassembled WGS sequence"/>
</dbReference>
<dbReference type="KEGG" id="ddi:DDB_G0282451"/>
<dbReference type="dictyBase" id="DDB_G0282451"/>
<evidence type="ECO:0000256" key="1">
    <source>
        <dbReference type="SAM" id="Coils"/>
    </source>
</evidence>
<dbReference type="RefSeq" id="XP_640056.1">
    <property type="nucleotide sequence ID" value="XM_634964.1"/>
</dbReference>
<feature type="transmembrane region" description="Helical" evidence="2">
    <location>
        <begin position="71"/>
        <end position="89"/>
    </location>
</feature>
<dbReference type="PaxDb" id="44689-DDB0204764"/>
<evidence type="ECO:0000256" key="2">
    <source>
        <dbReference type="SAM" id="Phobius"/>
    </source>
</evidence>
<feature type="transmembrane region" description="Helical" evidence="2">
    <location>
        <begin position="96"/>
        <end position="117"/>
    </location>
</feature>
<reference evidence="3 4" key="1">
    <citation type="journal article" date="2005" name="Nature">
        <title>The genome of the social amoeba Dictyostelium discoideum.</title>
        <authorList>
            <consortium name="The Dictyostelium discoideum Sequencing Consortium"/>
            <person name="Eichinger L."/>
            <person name="Pachebat J.A."/>
            <person name="Glockner G."/>
            <person name="Rajandream M.A."/>
            <person name="Sucgang R."/>
            <person name="Berriman M."/>
            <person name="Song J."/>
            <person name="Olsen R."/>
            <person name="Szafranski K."/>
            <person name="Xu Q."/>
            <person name="Tunggal B."/>
            <person name="Kummerfeld S."/>
            <person name="Madera M."/>
            <person name="Konfortov B.A."/>
            <person name="Rivero F."/>
            <person name="Bankier A.T."/>
            <person name="Lehmann R."/>
            <person name="Hamlin N."/>
            <person name="Davies R."/>
            <person name="Gaudet P."/>
            <person name="Fey P."/>
            <person name="Pilcher K."/>
            <person name="Chen G."/>
            <person name="Saunders D."/>
            <person name="Sodergren E."/>
            <person name="Davis P."/>
            <person name="Kerhornou A."/>
            <person name="Nie X."/>
            <person name="Hall N."/>
            <person name="Anjard C."/>
            <person name="Hemphill L."/>
            <person name="Bason N."/>
            <person name="Farbrother P."/>
            <person name="Desany B."/>
            <person name="Just E."/>
            <person name="Morio T."/>
            <person name="Rost R."/>
            <person name="Churcher C."/>
            <person name="Cooper J."/>
            <person name="Haydock S."/>
            <person name="van Driessche N."/>
            <person name="Cronin A."/>
            <person name="Goodhead I."/>
            <person name="Muzny D."/>
            <person name="Mourier T."/>
            <person name="Pain A."/>
            <person name="Lu M."/>
            <person name="Harper D."/>
            <person name="Lindsay R."/>
            <person name="Hauser H."/>
            <person name="James K."/>
            <person name="Quiles M."/>
            <person name="Madan Babu M."/>
            <person name="Saito T."/>
            <person name="Buchrieser C."/>
            <person name="Wardroper A."/>
            <person name="Felder M."/>
            <person name="Thangavelu M."/>
            <person name="Johnson D."/>
            <person name="Knights A."/>
            <person name="Loulseged H."/>
            <person name="Mungall K."/>
            <person name="Oliver K."/>
            <person name="Price C."/>
            <person name="Quail M.A."/>
            <person name="Urushihara H."/>
            <person name="Hernandez J."/>
            <person name="Rabbinowitsch E."/>
            <person name="Steffen D."/>
            <person name="Sanders M."/>
            <person name="Ma J."/>
            <person name="Kohara Y."/>
            <person name="Sharp S."/>
            <person name="Simmonds M."/>
            <person name="Spiegler S."/>
            <person name="Tivey A."/>
            <person name="Sugano S."/>
            <person name="White B."/>
            <person name="Walker D."/>
            <person name="Woodward J."/>
            <person name="Winckler T."/>
            <person name="Tanaka Y."/>
            <person name="Shaulsky G."/>
            <person name="Schleicher M."/>
            <person name="Weinstock G."/>
            <person name="Rosenthal A."/>
            <person name="Cox E.C."/>
            <person name="Chisholm R.L."/>
            <person name="Gibbs R."/>
            <person name="Loomis W.F."/>
            <person name="Platzer M."/>
            <person name="Kay R.R."/>
            <person name="Williams J."/>
            <person name="Dear P.H."/>
            <person name="Noegel A.A."/>
            <person name="Barrell B."/>
            <person name="Kuspa A."/>
        </authorList>
    </citation>
    <scope>NUCLEOTIDE SEQUENCE [LARGE SCALE GENOMIC DNA]</scope>
    <source>
        <strain evidence="3 4">AX4</strain>
    </source>
</reference>
<feature type="coiled-coil region" evidence="1">
    <location>
        <begin position="4"/>
        <end position="38"/>
    </location>
</feature>
<gene>
    <name evidence="3" type="ORF">DDB_G0282451</name>
</gene>
<keyword evidence="4" id="KW-1185">Reference proteome</keyword>
<dbReference type="OMA" id="SMAYHAF"/>
<evidence type="ECO:0000313" key="4">
    <source>
        <dbReference type="Proteomes" id="UP000002195"/>
    </source>
</evidence>
<dbReference type="VEuPathDB" id="AmoebaDB:DDB_G0282451"/>
<proteinExistence type="predicted"/>
<feature type="transmembrane region" description="Helical" evidence="2">
    <location>
        <begin position="123"/>
        <end position="144"/>
    </location>
</feature>
<keyword evidence="1" id="KW-0175">Coiled coil</keyword>
<sequence length="168" mass="18550">MAQNNNNNNNNETDTEKVERLKKKIEKIKEDRIENENSLKDLRLSSRPTYLAGGIFGAAAIYYNLKKKSKLAKFSLLSSGLIVFSGHLIDRGEEKFGTILAGGVSAILSGTTIASGFKNKKILPLALGTVAVASMSYHGFFSLYNSLDQVKELIDTHDENVKIIKQQK</sequence>
<dbReference type="EMBL" id="AAFI02000047">
    <property type="protein sequence ID" value="EAL66085.1"/>
    <property type="molecule type" value="Genomic_DNA"/>
</dbReference>
<name>Q54SI3_DICDI</name>
<comment type="caution">
    <text evidence="3">The sequence shown here is derived from an EMBL/GenBank/DDBJ whole genome shotgun (WGS) entry which is preliminary data.</text>
</comment>
<dbReference type="HOGENOM" id="CLU_1589460_0_0_1"/>
<organism evidence="3 4">
    <name type="scientific">Dictyostelium discoideum</name>
    <name type="common">Social amoeba</name>
    <dbReference type="NCBI Taxonomy" id="44689"/>
    <lineage>
        <taxon>Eukaryota</taxon>
        <taxon>Amoebozoa</taxon>
        <taxon>Evosea</taxon>
        <taxon>Eumycetozoa</taxon>
        <taxon>Dictyostelia</taxon>
        <taxon>Dictyosteliales</taxon>
        <taxon>Dictyosteliaceae</taxon>
        <taxon>Dictyostelium</taxon>
    </lineage>
</organism>
<accession>Q54SI3</accession>
<dbReference type="GeneID" id="8623583"/>
<keyword evidence="2" id="KW-1133">Transmembrane helix</keyword>
<dbReference type="eggNOG" id="ENOG502RIET">
    <property type="taxonomic scope" value="Eukaryota"/>
</dbReference>
<protein>
    <submittedName>
        <fullName evidence="3">Uncharacterized protein</fullName>
    </submittedName>
</protein>
<evidence type="ECO:0000313" key="3">
    <source>
        <dbReference type="EMBL" id="EAL66085.1"/>
    </source>
</evidence>
<keyword evidence="2" id="KW-0472">Membrane</keyword>